<comment type="caution">
    <text evidence="1">The sequence shown here is derived from an EMBL/GenBank/DDBJ whole genome shotgun (WGS) entry which is preliminary data.</text>
</comment>
<protein>
    <submittedName>
        <fullName evidence="1">Uncharacterized protein</fullName>
    </submittedName>
</protein>
<evidence type="ECO:0000313" key="1">
    <source>
        <dbReference type="EMBL" id="KAI4804102.1"/>
    </source>
</evidence>
<evidence type="ECO:0000313" key="2">
    <source>
        <dbReference type="Proteomes" id="UP001057452"/>
    </source>
</evidence>
<accession>A0ACB9VW74</accession>
<gene>
    <name evidence="1" type="ORF">KUCAC02_025744</name>
</gene>
<sequence>MDKLDDVTVSIFKAAHIDEVLMHSLTRDDLRDLFPGPEDFLRRKRVWSLISPEELHLVENIVSSNPELTAMAKKVVEYYPMLQDKDEAVKHTTIHNRLKKRLLQCKVTAKEARACTREGLSKEEALP</sequence>
<keyword evidence="2" id="KW-1185">Reference proteome</keyword>
<dbReference type="EMBL" id="CM043799">
    <property type="protein sequence ID" value="KAI4804102.1"/>
    <property type="molecule type" value="Genomic_DNA"/>
</dbReference>
<dbReference type="Proteomes" id="UP001057452">
    <property type="component" value="Chromosome 15"/>
</dbReference>
<name>A0ACB9VW74_CHAAC</name>
<reference evidence="1" key="1">
    <citation type="submission" date="2022-05" db="EMBL/GenBank/DDBJ databases">
        <title>Chromosome-level genome of Chaenocephalus aceratus.</title>
        <authorList>
            <person name="Park H."/>
        </authorList>
    </citation>
    <scope>NUCLEOTIDE SEQUENCE</scope>
    <source>
        <strain evidence="1">KU_202001</strain>
    </source>
</reference>
<proteinExistence type="predicted"/>
<organism evidence="1 2">
    <name type="scientific">Chaenocephalus aceratus</name>
    <name type="common">Blackfin icefish</name>
    <name type="synonym">Chaenichthys aceratus</name>
    <dbReference type="NCBI Taxonomy" id="36190"/>
    <lineage>
        <taxon>Eukaryota</taxon>
        <taxon>Metazoa</taxon>
        <taxon>Chordata</taxon>
        <taxon>Craniata</taxon>
        <taxon>Vertebrata</taxon>
        <taxon>Euteleostomi</taxon>
        <taxon>Actinopterygii</taxon>
        <taxon>Neopterygii</taxon>
        <taxon>Teleostei</taxon>
        <taxon>Neoteleostei</taxon>
        <taxon>Acanthomorphata</taxon>
        <taxon>Eupercaria</taxon>
        <taxon>Perciformes</taxon>
        <taxon>Notothenioidei</taxon>
        <taxon>Channichthyidae</taxon>
        <taxon>Chaenocephalus</taxon>
    </lineage>
</organism>